<dbReference type="EMBL" id="MVBK01000058">
    <property type="protein sequence ID" value="OOG23795.1"/>
    <property type="molecule type" value="Genomic_DNA"/>
</dbReference>
<dbReference type="OrthoDB" id="5689076at2"/>
<evidence type="ECO:0000256" key="4">
    <source>
        <dbReference type="ARBA" id="ARBA00022692"/>
    </source>
</evidence>
<sequence length="153" mass="16980">MWLAELIQRVFTGLDRAGEWLAPVGLRLLLAFEFGRAGLEKLGGDNWFHFIKEDFMFPFNVLPVGLSWFLATWTEILAAVALIIGLGMRFAVVSLIILDIVAWHSVHAGNGYNVCDNGWLLPLFFLVMLVTLLFTGPGKLSVDALIKGRFATA</sequence>
<evidence type="ECO:0000256" key="7">
    <source>
        <dbReference type="SAM" id="Phobius"/>
    </source>
</evidence>
<protein>
    <recommendedName>
        <fullName evidence="10">DoxX family protein</fullName>
    </recommendedName>
</protein>
<evidence type="ECO:0000256" key="2">
    <source>
        <dbReference type="ARBA" id="ARBA00006679"/>
    </source>
</evidence>
<dbReference type="GO" id="GO:0005886">
    <property type="term" value="C:plasma membrane"/>
    <property type="evidence" value="ECO:0007669"/>
    <property type="project" value="UniProtKB-SubCell"/>
</dbReference>
<evidence type="ECO:0000313" key="9">
    <source>
        <dbReference type="Proteomes" id="UP000189462"/>
    </source>
</evidence>
<comment type="similarity">
    <text evidence="2">Belongs to the DoxX family.</text>
</comment>
<dbReference type="AlphaFoldDB" id="A0A1V3NFI7"/>
<name>A0A1V3NFI7_9GAMM</name>
<keyword evidence="9" id="KW-1185">Reference proteome</keyword>
<keyword evidence="3" id="KW-1003">Cell membrane</keyword>
<keyword evidence="5 7" id="KW-1133">Transmembrane helix</keyword>
<dbReference type="InterPro" id="IPR032808">
    <property type="entry name" value="DoxX"/>
</dbReference>
<dbReference type="PANTHER" id="PTHR33452:SF7">
    <property type="entry name" value="DOXX FAMILY PROTEIN"/>
    <property type="match status" value="1"/>
</dbReference>
<evidence type="ECO:0000256" key="1">
    <source>
        <dbReference type="ARBA" id="ARBA00004651"/>
    </source>
</evidence>
<comment type="caution">
    <text evidence="8">The sequence shown here is derived from an EMBL/GenBank/DDBJ whole genome shotgun (WGS) entry which is preliminary data.</text>
</comment>
<feature type="transmembrane region" description="Helical" evidence="7">
    <location>
        <begin position="80"/>
        <end position="106"/>
    </location>
</feature>
<evidence type="ECO:0000256" key="5">
    <source>
        <dbReference type="ARBA" id="ARBA00022989"/>
    </source>
</evidence>
<comment type="subcellular location">
    <subcellularLocation>
        <location evidence="1">Cell membrane</location>
        <topology evidence="1">Multi-pass membrane protein</topology>
    </subcellularLocation>
</comment>
<evidence type="ECO:0000256" key="6">
    <source>
        <dbReference type="ARBA" id="ARBA00023136"/>
    </source>
</evidence>
<evidence type="ECO:0000256" key="3">
    <source>
        <dbReference type="ARBA" id="ARBA00022475"/>
    </source>
</evidence>
<gene>
    <name evidence="8" type="ORF">B1C78_10320</name>
</gene>
<dbReference type="Proteomes" id="UP000189462">
    <property type="component" value="Unassembled WGS sequence"/>
</dbReference>
<keyword evidence="4 7" id="KW-0812">Transmembrane</keyword>
<evidence type="ECO:0008006" key="10">
    <source>
        <dbReference type="Google" id="ProtNLM"/>
    </source>
</evidence>
<organism evidence="8 9">
    <name type="scientific">Thioalkalivibrio denitrificans</name>
    <dbReference type="NCBI Taxonomy" id="108003"/>
    <lineage>
        <taxon>Bacteria</taxon>
        <taxon>Pseudomonadati</taxon>
        <taxon>Pseudomonadota</taxon>
        <taxon>Gammaproteobacteria</taxon>
        <taxon>Chromatiales</taxon>
        <taxon>Ectothiorhodospiraceae</taxon>
        <taxon>Thioalkalivibrio</taxon>
    </lineage>
</organism>
<proteinExistence type="inferred from homology"/>
<dbReference type="RefSeq" id="WP_077279073.1">
    <property type="nucleotide sequence ID" value="NZ_MVBK01000058.1"/>
</dbReference>
<reference evidence="8 9" key="1">
    <citation type="submission" date="2017-02" db="EMBL/GenBank/DDBJ databases">
        <title>Genomic diversity within the haloalkaliphilic genus Thioalkalivibrio.</title>
        <authorList>
            <person name="Ahn A.-C."/>
            <person name="Meier-Kolthoff J."/>
            <person name="Overmars L."/>
            <person name="Richter M."/>
            <person name="Woyke T."/>
            <person name="Sorokin D.Y."/>
            <person name="Muyzer G."/>
        </authorList>
    </citation>
    <scope>NUCLEOTIDE SEQUENCE [LARGE SCALE GENOMIC DNA]</scope>
    <source>
        <strain evidence="8 9">ALJD</strain>
    </source>
</reference>
<dbReference type="Pfam" id="PF07681">
    <property type="entry name" value="DoxX"/>
    <property type="match status" value="1"/>
</dbReference>
<dbReference type="STRING" id="108003.B1C78_10320"/>
<keyword evidence="6 7" id="KW-0472">Membrane</keyword>
<dbReference type="InterPro" id="IPR051907">
    <property type="entry name" value="DoxX-like_oxidoreductase"/>
</dbReference>
<evidence type="ECO:0000313" key="8">
    <source>
        <dbReference type="EMBL" id="OOG23795.1"/>
    </source>
</evidence>
<accession>A0A1V3NFI7</accession>
<feature type="transmembrane region" description="Helical" evidence="7">
    <location>
        <begin position="118"/>
        <end position="136"/>
    </location>
</feature>
<dbReference type="PANTHER" id="PTHR33452">
    <property type="entry name" value="OXIDOREDUCTASE CATD-RELATED"/>
    <property type="match status" value="1"/>
</dbReference>